<keyword evidence="2" id="KW-0808">Transferase</keyword>
<evidence type="ECO:0000313" key="3">
    <source>
        <dbReference type="Proteomes" id="UP001228643"/>
    </source>
</evidence>
<feature type="domain" description="Glycosyltransferase 2-like" evidence="1">
    <location>
        <begin position="6"/>
        <end position="101"/>
    </location>
</feature>
<accession>A0AAW6TM74</accession>
<dbReference type="GO" id="GO:0016758">
    <property type="term" value="F:hexosyltransferase activity"/>
    <property type="evidence" value="ECO:0007669"/>
    <property type="project" value="UniProtKB-ARBA"/>
</dbReference>
<reference evidence="2 3" key="1">
    <citation type="submission" date="2023-04" db="EMBL/GenBank/DDBJ databases">
        <title>Two novel species of Flavobacterium.</title>
        <authorList>
            <person name="Liu Q."/>
            <person name="Xin Y.-H."/>
        </authorList>
    </citation>
    <scope>NUCLEOTIDE SEQUENCE [LARGE SCALE GENOMIC DNA]</scope>
    <source>
        <strain evidence="2 3">LB2P87</strain>
    </source>
</reference>
<dbReference type="CDD" id="cd06433">
    <property type="entry name" value="GT_2_WfgS_like"/>
    <property type="match status" value="1"/>
</dbReference>
<protein>
    <submittedName>
        <fullName evidence="2">Glycosyltransferase family 2 protein</fullName>
        <ecNumber evidence="2">2.4.-.-</ecNumber>
    </submittedName>
</protein>
<dbReference type="InterPro" id="IPR001173">
    <property type="entry name" value="Glyco_trans_2-like"/>
</dbReference>
<dbReference type="Gene3D" id="3.90.550.10">
    <property type="entry name" value="Spore Coat Polysaccharide Biosynthesis Protein SpsA, Chain A"/>
    <property type="match status" value="1"/>
</dbReference>
<dbReference type="Pfam" id="PF00535">
    <property type="entry name" value="Glycos_transf_2"/>
    <property type="match status" value="1"/>
</dbReference>
<keyword evidence="3" id="KW-1185">Reference proteome</keyword>
<dbReference type="PANTHER" id="PTHR22916:SF67">
    <property type="entry name" value="COLANIC ACID BIOSYNTHESIS GLYCOSYL TRANSFERASE WCAE-RELATED"/>
    <property type="match status" value="1"/>
</dbReference>
<sequence length="260" mass="30122">MPKKITIITINYNNLEGLKRTVESIVNQTWQEFEYVIIDGGSTDGSAAYIESKSENIDYWVSESDKGIYNAMNKGIVKATGEYLLFLNSGDHLFEDKVLEQNHSFLGLEDIIYFNLNVVNNKKKFVKMYPEELLFSYFVNDTLPHPATFIKASLFDKVGLYDENLRIVSDWKFFIESICKFNSSYKKINEIVSTFYLDGLSSEFQNKNLIVEEKHKVLNSEFRAYVNDVISLFELKKTVSNLKKSRKIKVMVKLGLLNKF</sequence>
<name>A0AAW6TM74_9FLAO</name>
<organism evidence="2 3">
    <name type="scientific">Flavobacterium yafengii</name>
    <dbReference type="NCBI Taxonomy" id="3041253"/>
    <lineage>
        <taxon>Bacteria</taxon>
        <taxon>Pseudomonadati</taxon>
        <taxon>Bacteroidota</taxon>
        <taxon>Flavobacteriia</taxon>
        <taxon>Flavobacteriales</taxon>
        <taxon>Flavobacteriaceae</taxon>
        <taxon>Flavobacterium</taxon>
    </lineage>
</organism>
<comment type="caution">
    <text evidence="2">The sequence shown here is derived from an EMBL/GenBank/DDBJ whole genome shotgun (WGS) entry which is preliminary data.</text>
</comment>
<dbReference type="AlphaFoldDB" id="A0AAW6TM74"/>
<evidence type="ECO:0000313" key="2">
    <source>
        <dbReference type="EMBL" id="MDI5950697.1"/>
    </source>
</evidence>
<gene>
    <name evidence="2" type="ORF">QLS97_13655</name>
</gene>
<dbReference type="EC" id="2.4.-.-" evidence="2"/>
<dbReference type="SUPFAM" id="SSF53448">
    <property type="entry name" value="Nucleotide-diphospho-sugar transferases"/>
    <property type="match status" value="1"/>
</dbReference>
<dbReference type="RefSeq" id="WP_282717424.1">
    <property type="nucleotide sequence ID" value="NZ_JASCRY010000004.1"/>
</dbReference>
<dbReference type="Proteomes" id="UP001228643">
    <property type="component" value="Unassembled WGS sequence"/>
</dbReference>
<dbReference type="InterPro" id="IPR029044">
    <property type="entry name" value="Nucleotide-diphossugar_trans"/>
</dbReference>
<proteinExistence type="predicted"/>
<keyword evidence="2" id="KW-0328">Glycosyltransferase</keyword>
<dbReference type="PANTHER" id="PTHR22916">
    <property type="entry name" value="GLYCOSYLTRANSFERASE"/>
    <property type="match status" value="1"/>
</dbReference>
<evidence type="ECO:0000259" key="1">
    <source>
        <dbReference type="Pfam" id="PF00535"/>
    </source>
</evidence>
<dbReference type="EMBL" id="JASCRY010000004">
    <property type="protein sequence ID" value="MDI5950697.1"/>
    <property type="molecule type" value="Genomic_DNA"/>
</dbReference>